<dbReference type="AlphaFoldDB" id="V5FFD4"/>
<comment type="caution">
    <text evidence="1">The sequence shown here is derived from an EMBL/GenBank/DDBJ whole genome shotgun (WGS) entry which is preliminary data.</text>
</comment>
<evidence type="ECO:0000313" key="1">
    <source>
        <dbReference type="EMBL" id="GAD96274.1"/>
    </source>
</evidence>
<organism evidence="1 2">
    <name type="scientific">Byssochlamys spectabilis (strain No. 5 / NBRC 109023)</name>
    <name type="common">Paecilomyces variotii</name>
    <dbReference type="NCBI Taxonomy" id="1356009"/>
    <lineage>
        <taxon>Eukaryota</taxon>
        <taxon>Fungi</taxon>
        <taxon>Dikarya</taxon>
        <taxon>Ascomycota</taxon>
        <taxon>Pezizomycotina</taxon>
        <taxon>Eurotiomycetes</taxon>
        <taxon>Eurotiomycetidae</taxon>
        <taxon>Eurotiales</taxon>
        <taxon>Thermoascaceae</taxon>
        <taxon>Paecilomyces</taxon>
    </lineage>
</organism>
<dbReference type="Proteomes" id="UP000018001">
    <property type="component" value="Unassembled WGS sequence"/>
</dbReference>
<proteinExistence type="predicted"/>
<gene>
    <name evidence="1" type="ORF">PVAR5_4924</name>
</gene>
<accession>V5FFD4</accession>
<dbReference type="OrthoDB" id="5422293at2759"/>
<dbReference type="eggNOG" id="ENOG502S3SW">
    <property type="taxonomic scope" value="Eukaryota"/>
</dbReference>
<evidence type="ECO:0000313" key="2">
    <source>
        <dbReference type="Proteomes" id="UP000018001"/>
    </source>
</evidence>
<sequence length="219" mass="26038">MRLRDHKHPVLTLLLMFIPYPSWFFKIPGPFSFRELIEDEKNRTGIIRSHWDNLHNLRWIPIWRMRDTPLRSIYRLYELHLADHYTLIGYETEYFFSRPEWKLQNIPDPKDSDSLRYAVIACIVEELHEAFNWRLSLGLRRNDQHIFREKNDDPLPPFIPEGLPSWTKNVAPIDKGLLRQSVPPDKLDADGNLVLEEGGKSAIFARRNIITNTGWFYTL</sequence>
<name>V5FFD4_BYSSN</name>
<protein>
    <submittedName>
        <fullName evidence="1">Uncharacterized protein</fullName>
    </submittedName>
</protein>
<keyword evidence="2" id="KW-1185">Reference proteome</keyword>
<dbReference type="EMBL" id="BAUL01000158">
    <property type="protein sequence ID" value="GAD96274.1"/>
    <property type="molecule type" value="Genomic_DNA"/>
</dbReference>
<reference evidence="2" key="1">
    <citation type="journal article" date="2014" name="Genome Announc.">
        <title>Draft genome sequence of the formaldehyde-resistant fungus Byssochlamys spectabilis No. 5 (anamorph Paecilomyces variotii No. 5) (NBRC109023).</title>
        <authorList>
            <person name="Oka T."/>
            <person name="Ekino K."/>
            <person name="Fukuda K."/>
            <person name="Nomura Y."/>
        </authorList>
    </citation>
    <scope>NUCLEOTIDE SEQUENCE [LARGE SCALE GENOMIC DNA]</scope>
    <source>
        <strain evidence="2">No. 5 / NBRC 109023</strain>
    </source>
</reference>
<dbReference type="HOGENOM" id="CLU_082473_2_0_1"/>
<dbReference type="InParanoid" id="V5FFD4"/>